<name>A0ACB9GZA9_CICIN</name>
<evidence type="ECO:0000313" key="2">
    <source>
        <dbReference type="Proteomes" id="UP001055811"/>
    </source>
</evidence>
<comment type="caution">
    <text evidence="1">The sequence shown here is derived from an EMBL/GenBank/DDBJ whole genome shotgun (WGS) entry which is preliminary data.</text>
</comment>
<organism evidence="1 2">
    <name type="scientific">Cichorium intybus</name>
    <name type="common">Chicory</name>
    <dbReference type="NCBI Taxonomy" id="13427"/>
    <lineage>
        <taxon>Eukaryota</taxon>
        <taxon>Viridiplantae</taxon>
        <taxon>Streptophyta</taxon>
        <taxon>Embryophyta</taxon>
        <taxon>Tracheophyta</taxon>
        <taxon>Spermatophyta</taxon>
        <taxon>Magnoliopsida</taxon>
        <taxon>eudicotyledons</taxon>
        <taxon>Gunneridae</taxon>
        <taxon>Pentapetalae</taxon>
        <taxon>asterids</taxon>
        <taxon>campanulids</taxon>
        <taxon>Asterales</taxon>
        <taxon>Asteraceae</taxon>
        <taxon>Cichorioideae</taxon>
        <taxon>Cichorieae</taxon>
        <taxon>Cichoriinae</taxon>
        <taxon>Cichorium</taxon>
    </lineage>
</organism>
<dbReference type="Proteomes" id="UP001055811">
    <property type="component" value="Linkage Group LG01"/>
</dbReference>
<keyword evidence="2" id="KW-1185">Reference proteome</keyword>
<protein>
    <submittedName>
        <fullName evidence="1">Uncharacterized protein</fullName>
    </submittedName>
</protein>
<evidence type="ECO:0000313" key="1">
    <source>
        <dbReference type="EMBL" id="KAI3788315.1"/>
    </source>
</evidence>
<proteinExistence type="predicted"/>
<dbReference type="EMBL" id="CM042009">
    <property type="protein sequence ID" value="KAI3788315.1"/>
    <property type="molecule type" value="Genomic_DNA"/>
</dbReference>
<reference evidence="2" key="1">
    <citation type="journal article" date="2022" name="Mol. Ecol. Resour.">
        <title>The genomes of chicory, endive, great burdock and yacon provide insights into Asteraceae palaeo-polyploidization history and plant inulin production.</title>
        <authorList>
            <person name="Fan W."/>
            <person name="Wang S."/>
            <person name="Wang H."/>
            <person name="Wang A."/>
            <person name="Jiang F."/>
            <person name="Liu H."/>
            <person name="Zhao H."/>
            <person name="Xu D."/>
            <person name="Zhang Y."/>
        </authorList>
    </citation>
    <scope>NUCLEOTIDE SEQUENCE [LARGE SCALE GENOMIC DNA]</scope>
    <source>
        <strain evidence="2">cv. Punajuju</strain>
    </source>
</reference>
<accession>A0ACB9GZA9</accession>
<gene>
    <name evidence="1" type="ORF">L2E82_01076</name>
</gene>
<sequence length="86" mass="9795">MTNTLIHYVSTAEKFLLSSTKFWSTLSTAAAVAALFSFYSTQLHTNSFNDSGKYICSFIIVLHFIIFLSDPQKLKNTFAPFFSRIR</sequence>
<reference evidence="1 2" key="2">
    <citation type="journal article" date="2022" name="Mol. Ecol. Resour.">
        <title>The genomes of chicory, endive, great burdock and yacon provide insights into Asteraceae paleo-polyploidization history and plant inulin production.</title>
        <authorList>
            <person name="Fan W."/>
            <person name="Wang S."/>
            <person name="Wang H."/>
            <person name="Wang A."/>
            <person name="Jiang F."/>
            <person name="Liu H."/>
            <person name="Zhao H."/>
            <person name="Xu D."/>
            <person name="Zhang Y."/>
        </authorList>
    </citation>
    <scope>NUCLEOTIDE SEQUENCE [LARGE SCALE GENOMIC DNA]</scope>
    <source>
        <strain evidence="2">cv. Punajuju</strain>
        <tissue evidence="1">Leaves</tissue>
    </source>
</reference>